<dbReference type="EMBL" id="VJMJ01000089">
    <property type="protein sequence ID" value="KAF0736257.1"/>
    <property type="molecule type" value="Genomic_DNA"/>
</dbReference>
<evidence type="ECO:0008006" key="4">
    <source>
        <dbReference type="Google" id="ProtNLM"/>
    </source>
</evidence>
<protein>
    <recommendedName>
        <fullName evidence="4">Inhibitor I9 domain-containing protein</fullName>
    </recommendedName>
</protein>
<dbReference type="Proteomes" id="UP000481153">
    <property type="component" value="Unassembled WGS sequence"/>
</dbReference>
<comment type="caution">
    <text evidence="2">The sequence shown here is derived from an EMBL/GenBank/DDBJ whole genome shotgun (WGS) entry which is preliminary data.</text>
</comment>
<feature type="signal peptide" evidence="1">
    <location>
        <begin position="1"/>
        <end position="19"/>
    </location>
</feature>
<reference evidence="2 3" key="1">
    <citation type="submission" date="2019-07" db="EMBL/GenBank/DDBJ databases">
        <title>Genomics analysis of Aphanomyces spp. identifies a new class of oomycete effector associated with host adaptation.</title>
        <authorList>
            <person name="Gaulin E."/>
        </authorList>
    </citation>
    <scope>NUCLEOTIDE SEQUENCE [LARGE SCALE GENOMIC DNA]</scope>
    <source>
        <strain evidence="2 3">ATCC 201684</strain>
    </source>
</reference>
<proteinExistence type="predicted"/>
<evidence type="ECO:0000313" key="3">
    <source>
        <dbReference type="Proteomes" id="UP000481153"/>
    </source>
</evidence>
<evidence type="ECO:0000256" key="1">
    <source>
        <dbReference type="SAM" id="SignalP"/>
    </source>
</evidence>
<accession>A0A6G0X8E8</accession>
<feature type="chain" id="PRO_5026270403" description="Inhibitor I9 domain-containing protein" evidence="1">
    <location>
        <begin position="20"/>
        <end position="144"/>
    </location>
</feature>
<keyword evidence="3" id="KW-1185">Reference proteome</keyword>
<organism evidence="2 3">
    <name type="scientific">Aphanomyces euteiches</name>
    <dbReference type="NCBI Taxonomy" id="100861"/>
    <lineage>
        <taxon>Eukaryota</taxon>
        <taxon>Sar</taxon>
        <taxon>Stramenopiles</taxon>
        <taxon>Oomycota</taxon>
        <taxon>Saprolegniomycetes</taxon>
        <taxon>Saprolegniales</taxon>
        <taxon>Verrucalvaceae</taxon>
        <taxon>Aphanomyces</taxon>
    </lineage>
</organism>
<dbReference type="AlphaFoldDB" id="A0A6G0X8E8"/>
<keyword evidence="1" id="KW-0732">Signal</keyword>
<dbReference type="VEuPathDB" id="FungiDB:AeMF1_014618"/>
<name>A0A6G0X8E8_9STRA</name>
<sequence>MKATLVLVLAAAAAAGKVAVRLNQLSETNTESITTVPVIVKVKVDIAAMEKGAAASSDPRQFVYDFLNKASEENLKTLSGVVDVKDTKPLWIGGAFYLPRATKETVDKLSASNSVTYVDLNAADVSFEILKNEKEAIREAGKIE</sequence>
<gene>
    <name evidence="2" type="ORF">Ae201684_007279</name>
</gene>
<evidence type="ECO:0000313" key="2">
    <source>
        <dbReference type="EMBL" id="KAF0736257.1"/>
    </source>
</evidence>